<dbReference type="AlphaFoldDB" id="A0AAW0BTD0"/>
<evidence type="ECO:0000313" key="1">
    <source>
        <dbReference type="EMBL" id="KAK7030071.1"/>
    </source>
</evidence>
<gene>
    <name evidence="1" type="ORF">R3P38DRAFT_2933042</name>
</gene>
<evidence type="ECO:0000313" key="2">
    <source>
        <dbReference type="Proteomes" id="UP001362999"/>
    </source>
</evidence>
<organism evidence="1 2">
    <name type="scientific">Favolaschia claudopus</name>
    <dbReference type="NCBI Taxonomy" id="2862362"/>
    <lineage>
        <taxon>Eukaryota</taxon>
        <taxon>Fungi</taxon>
        <taxon>Dikarya</taxon>
        <taxon>Basidiomycota</taxon>
        <taxon>Agaricomycotina</taxon>
        <taxon>Agaricomycetes</taxon>
        <taxon>Agaricomycetidae</taxon>
        <taxon>Agaricales</taxon>
        <taxon>Marasmiineae</taxon>
        <taxon>Mycenaceae</taxon>
        <taxon>Favolaschia</taxon>
    </lineage>
</organism>
<keyword evidence="2" id="KW-1185">Reference proteome</keyword>
<reference evidence="1 2" key="1">
    <citation type="journal article" date="2024" name="J Genomics">
        <title>Draft genome sequencing and assembly of Favolaschia claudopus CIRM-BRFM 2984 isolated from oak limbs.</title>
        <authorList>
            <person name="Navarro D."/>
            <person name="Drula E."/>
            <person name="Chaduli D."/>
            <person name="Cazenave R."/>
            <person name="Ahrendt S."/>
            <person name="Wang J."/>
            <person name="Lipzen A."/>
            <person name="Daum C."/>
            <person name="Barry K."/>
            <person name="Grigoriev I.V."/>
            <person name="Favel A."/>
            <person name="Rosso M.N."/>
            <person name="Martin F."/>
        </authorList>
    </citation>
    <scope>NUCLEOTIDE SEQUENCE [LARGE SCALE GENOMIC DNA]</scope>
    <source>
        <strain evidence="1 2">CIRM-BRFM 2984</strain>
    </source>
</reference>
<comment type="caution">
    <text evidence="1">The sequence shown here is derived from an EMBL/GenBank/DDBJ whole genome shotgun (WGS) entry which is preliminary data.</text>
</comment>
<proteinExistence type="predicted"/>
<dbReference type="Proteomes" id="UP001362999">
    <property type="component" value="Unassembled WGS sequence"/>
</dbReference>
<protein>
    <submittedName>
        <fullName evidence="1">Uncharacterized protein</fullName>
    </submittedName>
</protein>
<sequence>MSLLINGIPASRIARSEGPKTLISASYAQEHFPSRPANSLWALTLCIAHHDPLTVVFPCRISPSLEFDVVLAVDWKAHLRDLLLSQGGYVSAAFDPWAMISGVGELFVSICMSVFSLCGCGFS</sequence>
<accession>A0AAW0BTD0</accession>
<name>A0AAW0BTD0_9AGAR</name>
<dbReference type="EMBL" id="JAWWNJ010000026">
    <property type="protein sequence ID" value="KAK7030071.1"/>
    <property type="molecule type" value="Genomic_DNA"/>
</dbReference>